<dbReference type="InterPro" id="IPR019412">
    <property type="entry name" value="IML2/TPR_39"/>
</dbReference>
<feature type="compositionally biased region" description="Polar residues" evidence="1">
    <location>
        <begin position="181"/>
        <end position="198"/>
    </location>
</feature>
<feature type="region of interest" description="Disordered" evidence="1">
    <location>
        <begin position="226"/>
        <end position="249"/>
    </location>
</feature>
<name>A0A9W8U0B6_9AGAR</name>
<dbReference type="AlphaFoldDB" id="A0A9W8U0B6"/>
<evidence type="ECO:0000256" key="1">
    <source>
        <dbReference type="SAM" id="MobiDB-lite"/>
    </source>
</evidence>
<evidence type="ECO:0008006" key="4">
    <source>
        <dbReference type="Google" id="ProtNLM"/>
    </source>
</evidence>
<gene>
    <name evidence="2" type="ORF">DFH05DRAFT_1479592</name>
</gene>
<dbReference type="PANTHER" id="PTHR31859">
    <property type="entry name" value="TETRATRICOPEPTIDE REPEAT PROTEIN 39 FAMILY MEMBER"/>
    <property type="match status" value="1"/>
</dbReference>
<feature type="compositionally biased region" description="Low complexity" evidence="1">
    <location>
        <begin position="226"/>
        <end position="237"/>
    </location>
</feature>
<dbReference type="GO" id="GO:0005829">
    <property type="term" value="C:cytosol"/>
    <property type="evidence" value="ECO:0007669"/>
    <property type="project" value="TreeGrafter"/>
</dbReference>
<dbReference type="GO" id="GO:0005741">
    <property type="term" value="C:mitochondrial outer membrane"/>
    <property type="evidence" value="ECO:0007669"/>
    <property type="project" value="TreeGrafter"/>
</dbReference>
<dbReference type="Pfam" id="PF10300">
    <property type="entry name" value="Iml2-TPR_39"/>
    <property type="match status" value="1"/>
</dbReference>
<keyword evidence="3" id="KW-1185">Reference proteome</keyword>
<accession>A0A9W8U0B6</accession>
<dbReference type="Gene3D" id="1.25.40.10">
    <property type="entry name" value="Tetratricopeptide repeat domain"/>
    <property type="match status" value="1"/>
</dbReference>
<dbReference type="SUPFAM" id="SSF48452">
    <property type="entry name" value="TPR-like"/>
    <property type="match status" value="1"/>
</dbReference>
<sequence>MSYSPHSAAIQLASASRGFDHLFANEISSAKKVFNSESDPFHLVGAGCLSFLEASLGLEASKMTEATRLLALAEAGSRTALKAAAKSKTKASAAFPPGLEYEIANADTVVLLGITHALSESYMGYLQCIYAMNSAHGKFSKLYKTVFPNGLDSHTTTPPLTPFSWTPSVTPSPADSPAITPKTSSSNLSLETPVSSAISKKPARPPAKQSSSSFFGLASRWTSGTSTSASSSSSFLAPPTPTSISSMTEAGKSEEIQNLKNLIIAGTAFGFGLFNLVFSLLPKRAQSVAGLFGFAHSRRLALQALAVSAGYAAEGEVHGVFAGLVLMTYHGAVLLVSGYQADEARIIREYESVVSGIEARYPKGALWILNRAKILRMTYDPEGAIRVLKAGLEETKEDAANEHGEGFKQELGHSIQLVFELAWIYLSQRQYAESAEAFIKLTELNSWSHGTYYFIAAGCHISLALSDGVSHEEKEKYLDKAQELLDAIPNLLDKRKVGGKDLPTEVLIKKKLAFYKEKQKRQGGEERNFARCIRISPAEELGIFWNNHNRISPSNAEVHIREWSALSPPVGIDSPYMSRPITTSSTSSDLDTPDELALRLLLLGIAHRSIGCVGSRIKDSLPPTEPASSSSSYVETPDSAPESIVDSPSLPLPSSENINQYTGNASACLHASRELLSAAHALQPSIKVSTWIGGLAMFELAVLDLKEVEVEEKEEKAKGDSVPSELSVDLKKRWQTALKSARAKLDVAMALAPNSVDLSSRLDSRVAMLRDEIGMKAEIIDVTL</sequence>
<proteinExistence type="predicted"/>
<organism evidence="2 3">
    <name type="scientific">Lentinula detonsa</name>
    <dbReference type="NCBI Taxonomy" id="2804962"/>
    <lineage>
        <taxon>Eukaryota</taxon>
        <taxon>Fungi</taxon>
        <taxon>Dikarya</taxon>
        <taxon>Basidiomycota</taxon>
        <taxon>Agaricomycotina</taxon>
        <taxon>Agaricomycetes</taxon>
        <taxon>Agaricomycetidae</taxon>
        <taxon>Agaricales</taxon>
        <taxon>Marasmiineae</taxon>
        <taxon>Omphalotaceae</taxon>
        <taxon>Lentinula</taxon>
    </lineage>
</organism>
<evidence type="ECO:0000313" key="3">
    <source>
        <dbReference type="Proteomes" id="UP001142393"/>
    </source>
</evidence>
<dbReference type="Proteomes" id="UP001142393">
    <property type="component" value="Unassembled WGS sequence"/>
</dbReference>
<dbReference type="PANTHER" id="PTHR31859:SF1">
    <property type="entry name" value="TETRATRICOPEPTIDE REPEAT PROTEIN 39C"/>
    <property type="match status" value="1"/>
</dbReference>
<evidence type="ECO:0000313" key="2">
    <source>
        <dbReference type="EMBL" id="KAJ3747356.1"/>
    </source>
</evidence>
<dbReference type="EMBL" id="JANVFU010000003">
    <property type="protein sequence ID" value="KAJ3747356.1"/>
    <property type="molecule type" value="Genomic_DNA"/>
</dbReference>
<reference evidence="2 3" key="1">
    <citation type="journal article" date="2023" name="Proc. Natl. Acad. Sci. U.S.A.">
        <title>A global phylogenomic analysis of the shiitake genus Lentinula.</title>
        <authorList>
            <person name="Sierra-Patev S."/>
            <person name="Min B."/>
            <person name="Naranjo-Ortiz M."/>
            <person name="Looney B."/>
            <person name="Konkel Z."/>
            <person name="Slot J.C."/>
            <person name="Sakamoto Y."/>
            <person name="Steenwyk J.L."/>
            <person name="Rokas A."/>
            <person name="Carro J."/>
            <person name="Camarero S."/>
            <person name="Ferreira P."/>
            <person name="Molpeceres G."/>
            <person name="Ruiz-Duenas F.J."/>
            <person name="Serrano A."/>
            <person name="Henrissat B."/>
            <person name="Drula E."/>
            <person name="Hughes K.W."/>
            <person name="Mata J.L."/>
            <person name="Ishikawa N.K."/>
            <person name="Vargas-Isla R."/>
            <person name="Ushijima S."/>
            <person name="Smith C.A."/>
            <person name="Donoghue J."/>
            <person name="Ahrendt S."/>
            <person name="Andreopoulos W."/>
            <person name="He G."/>
            <person name="LaButti K."/>
            <person name="Lipzen A."/>
            <person name="Ng V."/>
            <person name="Riley R."/>
            <person name="Sandor L."/>
            <person name="Barry K."/>
            <person name="Martinez A.T."/>
            <person name="Xiao Y."/>
            <person name="Gibbons J.G."/>
            <person name="Terashima K."/>
            <person name="Grigoriev I.V."/>
            <person name="Hibbett D."/>
        </authorList>
    </citation>
    <scope>NUCLEOTIDE SEQUENCE [LARGE SCALE GENOMIC DNA]</scope>
    <source>
        <strain evidence="2 3">TFB7810</strain>
    </source>
</reference>
<dbReference type="InterPro" id="IPR011990">
    <property type="entry name" value="TPR-like_helical_dom_sf"/>
</dbReference>
<feature type="region of interest" description="Disordered" evidence="1">
    <location>
        <begin position="617"/>
        <end position="657"/>
    </location>
</feature>
<feature type="compositionally biased region" description="Polar residues" evidence="1">
    <location>
        <begin position="157"/>
        <end position="173"/>
    </location>
</feature>
<comment type="caution">
    <text evidence="2">The sequence shown here is derived from an EMBL/GenBank/DDBJ whole genome shotgun (WGS) entry which is preliminary data.</text>
</comment>
<protein>
    <recommendedName>
        <fullName evidence="4">Mitochondrial outer membrane protein IML2</fullName>
    </recommendedName>
</protein>
<feature type="region of interest" description="Disordered" evidence="1">
    <location>
        <begin position="157"/>
        <end position="212"/>
    </location>
</feature>
<dbReference type="GO" id="GO:0005634">
    <property type="term" value="C:nucleus"/>
    <property type="evidence" value="ECO:0007669"/>
    <property type="project" value="TreeGrafter"/>
</dbReference>